<dbReference type="EMBL" id="RQFM01000010">
    <property type="protein sequence ID" value="TGK88244.1"/>
    <property type="molecule type" value="Genomic_DNA"/>
</dbReference>
<evidence type="ECO:0000313" key="1">
    <source>
        <dbReference type="EMBL" id="TGK88244.1"/>
    </source>
</evidence>
<evidence type="ECO:0000313" key="2">
    <source>
        <dbReference type="EMBL" id="TGK88894.1"/>
    </source>
</evidence>
<dbReference type="AlphaFoldDB" id="A0A4R9IIB2"/>
<protein>
    <submittedName>
        <fullName evidence="1">Uncharacterized protein</fullName>
    </submittedName>
</protein>
<dbReference type="EMBL" id="RQFL01000031">
    <property type="protein sequence ID" value="TGK88894.1"/>
    <property type="molecule type" value="Genomic_DNA"/>
</dbReference>
<evidence type="ECO:0000313" key="4">
    <source>
        <dbReference type="Proteomes" id="UP000297918"/>
    </source>
</evidence>
<name>A0A4R9IIB2_9LEPT</name>
<gene>
    <name evidence="1" type="ORF">EHQ23_05240</name>
    <name evidence="2" type="ORF">EHQ26_17765</name>
</gene>
<proteinExistence type="predicted"/>
<dbReference type="OrthoDB" id="331805at2"/>
<reference evidence="3 4" key="2">
    <citation type="journal article" date="2019" name="PLoS Negl. Trop. Dis.">
        <title>Revisiting the worldwide diversity of Leptospira species in the environment.</title>
        <authorList>
            <person name="Vincent A.T."/>
            <person name="Schiettekatte O."/>
            <person name="Bourhy P."/>
            <person name="Veyrier F.J."/>
            <person name="Picardeau M."/>
        </authorList>
    </citation>
    <scope>NUCLEOTIDE SEQUENCE [LARGE SCALE GENOMIC DNA]</scope>
    <source>
        <strain evidence="1 3">201800280</strain>
        <strain evidence="4">201800281</strain>
    </source>
</reference>
<dbReference type="Proteomes" id="UP000297918">
    <property type="component" value="Unassembled WGS sequence"/>
</dbReference>
<dbReference type="Proteomes" id="UP000297394">
    <property type="component" value="Unassembled WGS sequence"/>
</dbReference>
<evidence type="ECO:0000313" key="3">
    <source>
        <dbReference type="Proteomes" id="UP000297394"/>
    </source>
</evidence>
<comment type="caution">
    <text evidence="1">The sequence shown here is derived from an EMBL/GenBank/DDBJ whole genome shotgun (WGS) entry which is preliminary data.</text>
</comment>
<sequence length="119" mass="14735">MPVTRSLFPFFYRMQWQTFKTIWKSLKTSEVILFLFRFFWERFRLQRSTFWKEWNQKPSNHYQLQYPLELIAFYIAYKEVTNNERALFLLLKILKHQSAGVFLEMVDIFRKHGIKITKA</sequence>
<accession>A0A4R9IIB2</accession>
<reference evidence="2" key="1">
    <citation type="submission" date="2018-10" db="EMBL/GenBank/DDBJ databases">
        <authorList>
            <person name="Vincent A.T."/>
            <person name="Schiettekatte O."/>
            <person name="Bourhy P."/>
            <person name="Veyrier F.J."/>
            <person name="Picardeau M."/>
        </authorList>
    </citation>
    <scope>NUCLEOTIDE SEQUENCE</scope>
    <source>
        <strain evidence="2">201800281</strain>
    </source>
</reference>
<keyword evidence="4" id="KW-1185">Reference proteome</keyword>
<organism evidence="1 3">
    <name type="scientific">Leptospira bourretii</name>
    <dbReference type="NCBI Taxonomy" id="2484962"/>
    <lineage>
        <taxon>Bacteria</taxon>
        <taxon>Pseudomonadati</taxon>
        <taxon>Spirochaetota</taxon>
        <taxon>Spirochaetia</taxon>
        <taxon>Leptospirales</taxon>
        <taxon>Leptospiraceae</taxon>
        <taxon>Leptospira</taxon>
    </lineage>
</organism>